<dbReference type="Proteomes" id="UP000234328">
    <property type="component" value="Unassembled WGS sequence"/>
</dbReference>
<feature type="transmembrane region" description="Helical" evidence="1">
    <location>
        <begin position="7"/>
        <end position="28"/>
    </location>
</feature>
<keyword evidence="1" id="KW-0812">Transmembrane</keyword>
<protein>
    <submittedName>
        <fullName evidence="2">Uncharacterized protein</fullName>
    </submittedName>
</protein>
<dbReference type="AlphaFoldDB" id="A0A2N4UAF7"/>
<comment type="caution">
    <text evidence="2">The sequence shown here is derived from an EMBL/GenBank/DDBJ whole genome shotgun (WGS) entry which is preliminary data.</text>
</comment>
<accession>A0A2N4UAF7</accession>
<reference evidence="2 3" key="1">
    <citation type="submission" date="2017-10" db="EMBL/GenBank/DDBJ databases">
        <title>Two draft genome sequences of Pusillimonas sp. strains isolated from a nitrate- and radionuclide-contaminated groundwater in Russia.</title>
        <authorList>
            <person name="Grouzdev D.S."/>
            <person name="Tourova T.P."/>
            <person name="Goeva M.A."/>
            <person name="Babich T.L."/>
            <person name="Sokolova D.S."/>
            <person name="Abdullin R."/>
            <person name="Poltaraus A.B."/>
            <person name="Toshchakov S.V."/>
            <person name="Nazina T.N."/>
        </authorList>
    </citation>
    <scope>NUCLEOTIDE SEQUENCE [LARGE SCALE GENOMIC DNA]</scope>
    <source>
        <strain evidence="2 3">JR1/69-2-13</strain>
    </source>
</reference>
<sequence length="73" mass="8074">MKKSVKFPLGGVAAWSMPLAVFLALMFLVPPPDLLGFLLVALTFFYVLPGVMLFLGCDWSQQRWNPEGKGPCD</sequence>
<keyword evidence="3" id="KW-1185">Reference proteome</keyword>
<evidence type="ECO:0000256" key="1">
    <source>
        <dbReference type="SAM" id="Phobius"/>
    </source>
</evidence>
<dbReference type="EMBL" id="PDNV01000023">
    <property type="protein sequence ID" value="PLC52005.1"/>
    <property type="molecule type" value="Genomic_DNA"/>
</dbReference>
<name>A0A2N4UAF7_9BURK</name>
<proteinExistence type="predicted"/>
<evidence type="ECO:0000313" key="3">
    <source>
        <dbReference type="Proteomes" id="UP000234328"/>
    </source>
</evidence>
<feature type="transmembrane region" description="Helical" evidence="1">
    <location>
        <begin position="34"/>
        <end position="55"/>
    </location>
</feature>
<gene>
    <name evidence="2" type="ORF">CR155_20370</name>
</gene>
<keyword evidence="1" id="KW-0472">Membrane</keyword>
<evidence type="ECO:0000313" key="2">
    <source>
        <dbReference type="EMBL" id="PLC52005.1"/>
    </source>
</evidence>
<keyword evidence="1" id="KW-1133">Transmembrane helix</keyword>
<dbReference type="RefSeq" id="WP_102071886.1">
    <property type="nucleotide sequence ID" value="NZ_PDNV01000023.1"/>
</dbReference>
<organism evidence="2 3">
    <name type="scientific">Pollutimonas nitritireducens</name>
    <dbReference type="NCBI Taxonomy" id="2045209"/>
    <lineage>
        <taxon>Bacteria</taxon>
        <taxon>Pseudomonadati</taxon>
        <taxon>Pseudomonadota</taxon>
        <taxon>Betaproteobacteria</taxon>
        <taxon>Burkholderiales</taxon>
        <taxon>Alcaligenaceae</taxon>
        <taxon>Pollutimonas</taxon>
    </lineage>
</organism>